<dbReference type="InterPro" id="IPR018391">
    <property type="entry name" value="PQQ_b-propeller_rpt"/>
</dbReference>
<protein>
    <submittedName>
        <fullName evidence="7">PQQ-binding-like beta-propeller repeat protein</fullName>
    </submittedName>
</protein>
<proteinExistence type="inferred from homology"/>
<dbReference type="EMBL" id="CP068046">
    <property type="protein sequence ID" value="QQR40014.1"/>
    <property type="molecule type" value="Genomic_DNA"/>
</dbReference>
<dbReference type="PANTHER" id="PTHR32303">
    <property type="entry name" value="QUINOPROTEIN ALCOHOL DEHYDROGENASE (CYTOCHROME C)"/>
    <property type="match status" value="1"/>
</dbReference>
<keyword evidence="3" id="KW-0560">Oxidoreductase</keyword>
<feature type="signal peptide" evidence="4">
    <location>
        <begin position="1"/>
        <end position="27"/>
    </location>
</feature>
<dbReference type="PANTHER" id="PTHR32303:SF4">
    <property type="entry name" value="QUINOPROTEIN GLUCOSE DEHYDROGENASE"/>
    <property type="match status" value="1"/>
</dbReference>
<evidence type="ECO:0000256" key="2">
    <source>
        <dbReference type="ARBA" id="ARBA00008156"/>
    </source>
</evidence>
<comment type="similarity">
    <text evidence="2">Belongs to the bacterial PQQ dehydrogenase family.</text>
</comment>
<feature type="chain" id="PRO_5047231094" evidence="4">
    <location>
        <begin position="28"/>
        <end position="649"/>
    </location>
</feature>
<keyword evidence="8" id="KW-1185">Reference proteome</keyword>
<dbReference type="Proteomes" id="UP000595857">
    <property type="component" value="Chromosome"/>
</dbReference>
<dbReference type="InterPro" id="IPR002372">
    <property type="entry name" value="PQQ_rpt_dom"/>
</dbReference>
<dbReference type="Pfam" id="PF01011">
    <property type="entry name" value="PQQ"/>
    <property type="match status" value="1"/>
</dbReference>
<dbReference type="SMART" id="SM00564">
    <property type="entry name" value="PQQ"/>
    <property type="match status" value="4"/>
</dbReference>
<dbReference type="Pfam" id="PF13360">
    <property type="entry name" value="PQQ_2"/>
    <property type="match status" value="1"/>
</dbReference>
<evidence type="ECO:0000256" key="3">
    <source>
        <dbReference type="ARBA" id="ARBA00023002"/>
    </source>
</evidence>
<accession>A0ABX7C9X7</accession>
<keyword evidence="4" id="KW-0732">Signal</keyword>
<comment type="cofactor">
    <cofactor evidence="1">
        <name>pyrroloquinoline quinone</name>
        <dbReference type="ChEBI" id="CHEBI:58442"/>
    </cofactor>
</comment>
<evidence type="ECO:0000256" key="4">
    <source>
        <dbReference type="SAM" id="SignalP"/>
    </source>
</evidence>
<organism evidence="7 8">
    <name type="scientific">Devosia rhizoryzae</name>
    <dbReference type="NCBI Taxonomy" id="2774137"/>
    <lineage>
        <taxon>Bacteria</taxon>
        <taxon>Pseudomonadati</taxon>
        <taxon>Pseudomonadota</taxon>
        <taxon>Alphaproteobacteria</taxon>
        <taxon>Hyphomicrobiales</taxon>
        <taxon>Devosiaceae</taxon>
        <taxon>Devosia</taxon>
    </lineage>
</organism>
<dbReference type="SUPFAM" id="SSF50998">
    <property type="entry name" value="Quinoprotein alcohol dehydrogenase-like"/>
    <property type="match status" value="1"/>
</dbReference>
<dbReference type="Gene3D" id="2.140.10.10">
    <property type="entry name" value="Quinoprotein alcohol dehydrogenase-like superfamily"/>
    <property type="match status" value="1"/>
</dbReference>
<gene>
    <name evidence="7" type="ORF">JI748_03070</name>
</gene>
<feature type="domain" description="Pyrrolo-quinoline quinone repeat" evidence="6">
    <location>
        <begin position="529"/>
        <end position="614"/>
    </location>
</feature>
<dbReference type="RefSeq" id="WP_201634967.1">
    <property type="nucleotide sequence ID" value="NZ_CP068046.1"/>
</dbReference>
<sequence length="649" mass="71456">MTFKKSGGLTWASLAVVALMGTTAALANEDVLTLSADPANNVMPNITYNGQNFSQLDEINLDNVDDLQVEWTFQLGVADEAQAPPLVVGDTMFVVTPKPNRVYAIDLNEQGAIKWEFRADASNLEQVVPVACCGAQTRGANYADGKLFFQSLGGHIYALDAESGELVWDVQNTDIDNAETMVGNGLIVDDLYITGMAGGEYGVRGYVTAYNIDTGERAWRFYSTGPNEEVGITDRFKPFYDFDKVENPAESSWLEDSWRNGGGSTWGYFTYDPDLKLFYYATGNCGPWNPDYRRPWGEIDLNEDGVVQSYRSNYCASMLARDVKTGELAWALNLSPQDQWDLDEPGAPVLADIEMNGEMKKTIIRAARNGYFYVIDRATGEVLNDPWPFAYQNIFTGFDKKTGSPTYNVDTLLFTNPEDRLKYTEAGALTDAQININTEEAELYGEDEVDGPSGTEATVCPTIAARNWENDAYSPQTGLLYTSVQFGCRSMRVTEGTYSYPATETYILFEWAGEKFWLDKEGNETDVKNQLQANDPVTGKTVWSVDYVQPTQDPILATAGGLLFVGGDDKGVFRAINAENGETAWEFRTGTQASASPVTFLAPDGGQRIAFVASARPGLVAVAADADADAVNRYQREGSTLYVFKLDQD</sequence>
<evidence type="ECO:0000259" key="5">
    <source>
        <dbReference type="Pfam" id="PF01011"/>
    </source>
</evidence>
<name>A0ABX7C9X7_9HYPH</name>
<dbReference type="InterPro" id="IPR011047">
    <property type="entry name" value="Quinoprotein_ADH-like_sf"/>
</dbReference>
<reference evidence="7 8" key="1">
    <citation type="submission" date="2021-01" db="EMBL/GenBank/DDBJ databases">
        <title>Genome seq and assembly of Devosia sp. LEGU1.</title>
        <authorList>
            <person name="Chhetri G."/>
        </authorList>
    </citation>
    <scope>NUCLEOTIDE SEQUENCE [LARGE SCALE GENOMIC DNA]</scope>
    <source>
        <strain evidence="7 8">LEGU1</strain>
    </source>
</reference>
<evidence type="ECO:0000256" key="1">
    <source>
        <dbReference type="ARBA" id="ARBA00001931"/>
    </source>
</evidence>
<evidence type="ECO:0000313" key="7">
    <source>
        <dbReference type="EMBL" id="QQR40014.1"/>
    </source>
</evidence>
<feature type="domain" description="Pyrrolo-quinoline quinone repeat" evidence="5">
    <location>
        <begin position="47"/>
        <end position="486"/>
    </location>
</feature>
<evidence type="ECO:0000259" key="6">
    <source>
        <dbReference type="Pfam" id="PF13360"/>
    </source>
</evidence>
<evidence type="ECO:0000313" key="8">
    <source>
        <dbReference type="Proteomes" id="UP000595857"/>
    </source>
</evidence>